<feature type="chain" id="PRO_5034509420" evidence="2">
    <location>
        <begin position="22"/>
        <end position="1314"/>
    </location>
</feature>
<feature type="domain" description="Rax2-like third" evidence="5">
    <location>
        <begin position="459"/>
        <end position="596"/>
    </location>
</feature>
<evidence type="ECO:0000259" key="5">
    <source>
        <dbReference type="Pfam" id="PF20843"/>
    </source>
</evidence>
<dbReference type="Pfam" id="PF20843">
    <property type="entry name" value="Rax2_3"/>
    <property type="match status" value="1"/>
</dbReference>
<dbReference type="Pfam" id="PF20842">
    <property type="entry name" value="Rax2_2"/>
    <property type="match status" value="1"/>
</dbReference>
<dbReference type="Pfam" id="PF12768">
    <property type="entry name" value="Rax2"/>
    <property type="match status" value="1"/>
</dbReference>
<name>A0A8H6BYG1_CANAX</name>
<dbReference type="PANTHER" id="PTHR31778">
    <property type="entry name" value="BUD SITE SELECTION PROTEIN RAX2"/>
    <property type="match status" value="1"/>
</dbReference>
<dbReference type="GO" id="GO:0005621">
    <property type="term" value="C:cellular bud scar"/>
    <property type="evidence" value="ECO:0007669"/>
    <property type="project" value="TreeGrafter"/>
</dbReference>
<accession>A0A8H6BYG1</accession>
<comment type="caution">
    <text evidence="6">The sequence shown here is derived from an EMBL/GenBank/DDBJ whole genome shotgun (WGS) entry which is preliminary data.</text>
</comment>
<gene>
    <name evidence="6" type="ORF">FOB64_003074</name>
</gene>
<dbReference type="PANTHER" id="PTHR31778:SF2">
    <property type="entry name" value="BUD SITE SELECTION PROTEIN RAX2"/>
    <property type="match status" value="1"/>
</dbReference>
<evidence type="ECO:0000256" key="1">
    <source>
        <dbReference type="SAM" id="Phobius"/>
    </source>
</evidence>
<evidence type="ECO:0000259" key="3">
    <source>
        <dbReference type="Pfam" id="PF12768"/>
    </source>
</evidence>
<keyword evidence="2" id="KW-0732">Signal</keyword>
<dbReference type="GO" id="GO:0000282">
    <property type="term" value="P:cellular bud site selection"/>
    <property type="evidence" value="ECO:0007669"/>
    <property type="project" value="TreeGrafter"/>
</dbReference>
<feature type="domain" description="Rax2-like C-terminal" evidence="3">
    <location>
        <begin position="977"/>
        <end position="1236"/>
    </location>
</feature>
<dbReference type="GO" id="GO:1902929">
    <property type="term" value="C:plasma membrane of growing cell tip"/>
    <property type="evidence" value="ECO:0007669"/>
    <property type="project" value="TreeGrafter"/>
</dbReference>
<dbReference type="GO" id="GO:0005935">
    <property type="term" value="C:cellular bud neck"/>
    <property type="evidence" value="ECO:0007669"/>
    <property type="project" value="TreeGrafter"/>
</dbReference>
<organism evidence="6 7">
    <name type="scientific">Candida albicans</name>
    <name type="common">Yeast</name>
    <dbReference type="NCBI Taxonomy" id="5476"/>
    <lineage>
        <taxon>Eukaryota</taxon>
        <taxon>Fungi</taxon>
        <taxon>Dikarya</taxon>
        <taxon>Ascomycota</taxon>
        <taxon>Saccharomycotina</taxon>
        <taxon>Pichiomycetes</taxon>
        <taxon>Debaryomycetaceae</taxon>
        <taxon>Candida/Lodderomyces clade</taxon>
        <taxon>Candida</taxon>
    </lineage>
</organism>
<evidence type="ECO:0000313" key="7">
    <source>
        <dbReference type="Proteomes" id="UP000536275"/>
    </source>
</evidence>
<feature type="domain" description="Rax2-like second" evidence="4">
    <location>
        <begin position="257"/>
        <end position="447"/>
    </location>
</feature>
<evidence type="ECO:0000313" key="6">
    <source>
        <dbReference type="EMBL" id="KAF6069425.1"/>
    </source>
</evidence>
<keyword evidence="1" id="KW-0472">Membrane</keyword>
<keyword evidence="1" id="KW-1133">Transmembrane helix</keyword>
<proteinExistence type="predicted"/>
<feature type="transmembrane region" description="Helical" evidence="1">
    <location>
        <begin position="1250"/>
        <end position="1271"/>
    </location>
</feature>
<dbReference type="EMBL" id="JABWAD010000037">
    <property type="protein sequence ID" value="KAF6069425.1"/>
    <property type="molecule type" value="Genomic_DNA"/>
</dbReference>
<dbReference type="InterPro" id="IPR048265">
    <property type="entry name" value="Rax2-like_third"/>
</dbReference>
<dbReference type="InterPro" id="IPR048266">
    <property type="entry name" value="Rax2-like_second"/>
</dbReference>
<keyword evidence="1" id="KW-0812">Transmembrane</keyword>
<feature type="signal peptide" evidence="2">
    <location>
        <begin position="1"/>
        <end position="21"/>
    </location>
</feature>
<dbReference type="Proteomes" id="UP000536275">
    <property type="component" value="Unassembled WGS sequence"/>
</dbReference>
<evidence type="ECO:0000256" key="2">
    <source>
        <dbReference type="SAM" id="SignalP"/>
    </source>
</evidence>
<dbReference type="InterPro" id="IPR024982">
    <property type="entry name" value="Rax2-like_C"/>
</dbReference>
<reference evidence="6 7" key="1">
    <citation type="submission" date="2020-03" db="EMBL/GenBank/DDBJ databases">
        <title>FDA dAtabase for Regulatory Grade micrObial Sequences (FDA-ARGOS): Supporting development and validation of Infectious Disease Dx tests.</title>
        <authorList>
            <person name="Campos J."/>
            <person name="Goldberg B."/>
            <person name="Tallon L."/>
            <person name="Sadzewicz L."/>
            <person name="Vavikolanu K."/>
            <person name="Mehta A."/>
            <person name="Aluvathingal J."/>
            <person name="Nadendla S."/>
            <person name="Nandy P."/>
            <person name="Geyer C."/>
            <person name="Yan Y."/>
            <person name="Sichtig H."/>
        </authorList>
    </citation>
    <scope>NUCLEOTIDE SEQUENCE [LARGE SCALE GENOMIC DNA]</scope>
    <source>
        <strain evidence="6 7">FDAARGOS_656</strain>
    </source>
</reference>
<sequence length="1314" mass="145972">MLVQFQQLLLLLISIIKLCQADDNDNSFFQPVSQPSLNYKDTGNRIGLLGSFDALSFYSFVNSSQIVNDPDNSVSIFQKKRDVSNSSSSSTSFSNSLYLQDITNNYSLKFADINGQVNQLFKISNDSVVLNGNFTLEVTKIFNDDINGSVKTIFLDNDLIYLGGNFKFNNTYSAAVYNITAKKVHSTPFQGFGPNSSINSIAKVLNGDKEKEDNEEELGSILFGGQFDTLGLSDLLIHNITSNNTKKHNTSNTSIISAEQLISLRHGTFTSVNGESSEEDAAAIVCPSDNKEWAAQKNSGAEWKVELPDEMKGIHPTKARIYIPEGPNGIKLFRIYSYPNNGIMNLTYIDPATNELAYCDAWCPLLNYDDLNDHVDNNILNATELNENNSVFVDEQDGSYFQYYDPSTKTKNLGYASNFQEFAFVDNVGVDTVGVTIIDWYGDQGILAGFELYQNAITVYGNDSLNDPNCQSDASDDTNNNAVINSVTSDTNAKITLYPNISYSGNYSIIMMTPGCAYDGSCARRAIVNVTVVGDDNDVLSTKTIYQNNENNKFDYLFYGHLNGSKTSTSSNRIEISYMGTVTEGVQDPYMVVDKNSTNHTRNNTGYELAPIKLNGLFEYSLANFSQFDEQLVHYKRNNKTYISLNNTFVGNSSINLLSGELSNQSRIDQISLGPKQQDGNKQSLLLLGKFESDSKNITLSNNNLITLTIDSYNNTLNETNIELPSRLTKRDTQTILGGNFNNSITRLIELPGGFLAIGDFALSGKDGSSSIKDLSNNNQSVSSANNFALYSDDQWYSFGNDYTSNDFNQFTNLTLDSVEYYVFSGNGQFRTWDNDNFKWVTDPTKQLNLTQAAQINDHQQILGGTGFSTMQFQSVDQAYIADGNFSKFGIDVIANKSFMISNSYYVNSSLSVIGGKFETKDVKNVGLISNSDPNNTISALQGSIVWGDNTLIQSLYVDSSDEYLLWGLMDQYKSMSKLINGDPISVNSMVLFDKGNKLLVGGDFDLAGSLSCPSLCVYDITNTRWINPQNDATTTQSIGGVVTDMKFFQSNQVLITGNGLQLNGNSGIKFLIYNFNSNSFSVKDSLNKIDQTVEKFILNDENNKNLDGRMIAFGEKSISGFDGSNWQRIDSDIIYENFTKFNDMKLLTLDKPSDYNQTYFDKSQIFTIAGVFRLKDYGLVNMALFNGTSWIPYVFTSLQQQKLTDSGSGSGSSSLQIGQIQSILIDDSYRFQSSDDLKKTNKNLSRGKVVGISLACALGSTTLLGLLYIIPYFALFKNRKDGYFQPERIHEDEMMDAVNPEDLLHEIDLQREK</sequence>
<protein>
    <submittedName>
        <fullName evidence="6">Cortical protein marker for cell polarity family protein</fullName>
    </submittedName>
</protein>
<evidence type="ECO:0000259" key="4">
    <source>
        <dbReference type="Pfam" id="PF20842"/>
    </source>
</evidence>